<feature type="chain" id="PRO_5022220565" description="DUF1570 domain-containing protein" evidence="1">
    <location>
        <begin position="36"/>
        <end position="397"/>
    </location>
</feature>
<feature type="domain" description="DUF1570" evidence="2">
    <location>
        <begin position="232"/>
        <end position="356"/>
    </location>
</feature>
<dbReference type="RefSeq" id="WP_145367425.1">
    <property type="nucleotide sequence ID" value="NZ_CP036275.1"/>
</dbReference>
<feature type="signal peptide" evidence="1">
    <location>
        <begin position="1"/>
        <end position="35"/>
    </location>
</feature>
<dbReference type="Pfam" id="PF07607">
    <property type="entry name" value="DUF1570"/>
    <property type="match status" value="1"/>
</dbReference>
<dbReference type="InterPro" id="IPR011464">
    <property type="entry name" value="DUF1570"/>
</dbReference>
<dbReference type="KEGG" id="mri:Mal4_10960"/>
<dbReference type="Proteomes" id="UP000320496">
    <property type="component" value="Chromosome"/>
</dbReference>
<reference evidence="3 4" key="1">
    <citation type="submission" date="2019-02" db="EMBL/GenBank/DDBJ databases">
        <title>Deep-cultivation of Planctomycetes and their phenomic and genomic characterization uncovers novel biology.</title>
        <authorList>
            <person name="Wiegand S."/>
            <person name="Jogler M."/>
            <person name="Boedeker C."/>
            <person name="Pinto D."/>
            <person name="Vollmers J."/>
            <person name="Rivas-Marin E."/>
            <person name="Kohn T."/>
            <person name="Peeters S.H."/>
            <person name="Heuer A."/>
            <person name="Rast P."/>
            <person name="Oberbeckmann S."/>
            <person name="Bunk B."/>
            <person name="Jeske O."/>
            <person name="Meyerdierks A."/>
            <person name="Storesund J.E."/>
            <person name="Kallscheuer N."/>
            <person name="Luecker S."/>
            <person name="Lage O.M."/>
            <person name="Pohl T."/>
            <person name="Merkel B.J."/>
            <person name="Hornburger P."/>
            <person name="Mueller R.-W."/>
            <person name="Bruemmer F."/>
            <person name="Labrenz M."/>
            <person name="Spormann A.M."/>
            <person name="Op den Camp H."/>
            <person name="Overmann J."/>
            <person name="Amann R."/>
            <person name="Jetten M.S.M."/>
            <person name="Mascher T."/>
            <person name="Medema M.H."/>
            <person name="Devos D.P."/>
            <person name="Kaster A.-K."/>
            <person name="Ovreas L."/>
            <person name="Rohde M."/>
            <person name="Galperin M.Y."/>
            <person name="Jogler C."/>
        </authorList>
    </citation>
    <scope>NUCLEOTIDE SEQUENCE [LARGE SCALE GENOMIC DNA]</scope>
    <source>
        <strain evidence="3 4">Mal4</strain>
    </source>
</reference>
<keyword evidence="4" id="KW-1185">Reference proteome</keyword>
<organism evidence="3 4">
    <name type="scientific">Maioricimonas rarisocia</name>
    <dbReference type="NCBI Taxonomy" id="2528026"/>
    <lineage>
        <taxon>Bacteria</taxon>
        <taxon>Pseudomonadati</taxon>
        <taxon>Planctomycetota</taxon>
        <taxon>Planctomycetia</taxon>
        <taxon>Planctomycetales</taxon>
        <taxon>Planctomycetaceae</taxon>
        <taxon>Maioricimonas</taxon>
    </lineage>
</organism>
<sequence length="397" mass="44546" precursor="true">MICSLNRPIHCTPTLHVCTSASLVLSLLLAGSVRADEMLEEVTFVDKAGTEQTWNVRVLVQAADGGLLIEDRLGRIEAVVPQRLKERSPTTDSFAYLNADELERALQDELGAGFDVYQTPHYVICTNAGEAYARWTGNLLERLLRAFLLHWGRFGLELSAPDHPLPVIVLSGADDFAQFAARDAGPAVAATKGYYSLASNRIVLYDLTAGGGEGRPRSADDVARQVATSEFSVATVVHEATHQIAFNSGMHTRYADNPMWLTEGMAMYFETPDLKSRTGWRTAGQVNRPRLGRFREYLAAGRPEDSLVRLIASEERFRDPEAAPFAYAESWALTHFLIRRHREEFVAYLERLAAKPRLKWSTPEERLAAFRDAFNDDLDQLDRSLRQHIARMPRGRR</sequence>
<evidence type="ECO:0000313" key="3">
    <source>
        <dbReference type="EMBL" id="QDU36798.1"/>
    </source>
</evidence>
<dbReference type="SUPFAM" id="SSF55486">
    <property type="entry name" value="Metalloproteases ('zincins'), catalytic domain"/>
    <property type="match status" value="1"/>
</dbReference>
<keyword evidence="1" id="KW-0732">Signal</keyword>
<gene>
    <name evidence="3" type="ORF">Mal4_10960</name>
</gene>
<protein>
    <recommendedName>
        <fullName evidence="2">DUF1570 domain-containing protein</fullName>
    </recommendedName>
</protein>
<evidence type="ECO:0000259" key="2">
    <source>
        <dbReference type="Pfam" id="PF07607"/>
    </source>
</evidence>
<dbReference type="EMBL" id="CP036275">
    <property type="protein sequence ID" value="QDU36798.1"/>
    <property type="molecule type" value="Genomic_DNA"/>
</dbReference>
<dbReference type="AlphaFoldDB" id="A0A517Z2X6"/>
<evidence type="ECO:0000256" key="1">
    <source>
        <dbReference type="SAM" id="SignalP"/>
    </source>
</evidence>
<proteinExistence type="predicted"/>
<name>A0A517Z2X6_9PLAN</name>
<dbReference type="OrthoDB" id="291356at2"/>
<accession>A0A517Z2X6</accession>
<evidence type="ECO:0000313" key="4">
    <source>
        <dbReference type="Proteomes" id="UP000320496"/>
    </source>
</evidence>